<organism evidence="10 11">
    <name type="scientific">Nematostella vectensis</name>
    <name type="common">Starlet sea anemone</name>
    <dbReference type="NCBI Taxonomy" id="45351"/>
    <lineage>
        <taxon>Eukaryota</taxon>
        <taxon>Metazoa</taxon>
        <taxon>Cnidaria</taxon>
        <taxon>Anthozoa</taxon>
        <taxon>Hexacorallia</taxon>
        <taxon>Actiniaria</taxon>
        <taxon>Edwardsiidae</taxon>
        <taxon>Nematostella</taxon>
    </lineage>
</organism>
<evidence type="ECO:0000256" key="6">
    <source>
        <dbReference type="ARBA" id="ARBA00023242"/>
    </source>
</evidence>
<gene>
    <name evidence="10" type="ORF">NEMVEDRAFT_v1g117077</name>
</gene>
<dbReference type="Proteomes" id="UP000001593">
    <property type="component" value="Unassembled WGS sequence"/>
</dbReference>
<dbReference type="InterPro" id="IPR011011">
    <property type="entry name" value="Znf_FYVE_PHD"/>
</dbReference>
<dbReference type="GO" id="GO:0005634">
    <property type="term" value="C:nucleus"/>
    <property type="evidence" value="ECO:0007669"/>
    <property type="project" value="UniProtKB-SubCell"/>
</dbReference>
<dbReference type="InParanoid" id="A7SG37"/>
<keyword evidence="4 8" id="KW-0863">Zinc-finger</keyword>
<feature type="binding site" evidence="7">
    <location>
        <position position="2"/>
    </location>
    <ligand>
        <name>Zn(2+)</name>
        <dbReference type="ChEBI" id="CHEBI:29105"/>
        <label>1</label>
    </ligand>
</feature>
<evidence type="ECO:0000256" key="2">
    <source>
        <dbReference type="ARBA" id="ARBA00010210"/>
    </source>
</evidence>
<evidence type="ECO:0000256" key="5">
    <source>
        <dbReference type="ARBA" id="ARBA00022833"/>
    </source>
</evidence>
<evidence type="ECO:0000259" key="9">
    <source>
        <dbReference type="PROSITE" id="PS50016"/>
    </source>
</evidence>
<evidence type="ECO:0000313" key="10">
    <source>
        <dbReference type="EMBL" id="EDO37314.1"/>
    </source>
</evidence>
<keyword evidence="6" id="KW-0539">Nucleus</keyword>
<feature type="binding site" evidence="7">
    <location>
        <position position="28"/>
    </location>
    <ligand>
        <name>Zn(2+)</name>
        <dbReference type="ChEBI" id="CHEBI:29105"/>
        <label>1</label>
    </ligand>
</feature>
<dbReference type="GO" id="GO:0008270">
    <property type="term" value="F:zinc ion binding"/>
    <property type="evidence" value="ECO:0007669"/>
    <property type="project" value="UniProtKB-KW"/>
</dbReference>
<protein>
    <recommendedName>
        <fullName evidence="9">PHD-type domain-containing protein</fullName>
    </recommendedName>
</protein>
<dbReference type="PROSITE" id="PS50016">
    <property type="entry name" value="ZF_PHD_2"/>
    <property type="match status" value="1"/>
</dbReference>
<name>A7SG37_NEMVE</name>
<feature type="domain" description="PHD-type" evidence="9">
    <location>
        <begin position="1"/>
        <end position="50"/>
    </location>
</feature>
<evidence type="ECO:0000256" key="7">
    <source>
        <dbReference type="PIRSR" id="PIRSR628651-51"/>
    </source>
</evidence>
<keyword evidence="11" id="KW-1185">Reference proteome</keyword>
<feature type="binding site" evidence="7">
    <location>
        <position position="4"/>
    </location>
    <ligand>
        <name>Zn(2+)</name>
        <dbReference type="ChEBI" id="CHEBI:29105"/>
        <label>1</label>
    </ligand>
</feature>
<feature type="non-terminal residue" evidence="10">
    <location>
        <position position="1"/>
    </location>
</feature>
<dbReference type="InterPro" id="IPR019786">
    <property type="entry name" value="Zinc_finger_PHD-type_CS"/>
</dbReference>
<dbReference type="AlphaFoldDB" id="A7SG37"/>
<feature type="binding site" evidence="7">
    <location>
        <position position="17"/>
    </location>
    <ligand>
        <name>Zn(2+)</name>
        <dbReference type="ChEBI" id="CHEBI:29105"/>
        <label>2</label>
    </ligand>
</feature>
<dbReference type="OMA" id="GCATEWF"/>
<dbReference type="Pfam" id="PF23011">
    <property type="entry name" value="PHD-1st_NSD"/>
    <property type="match status" value="1"/>
</dbReference>
<dbReference type="Gene3D" id="3.30.40.10">
    <property type="entry name" value="Zinc/RING finger domain, C3HC4 (zinc finger)"/>
    <property type="match status" value="1"/>
</dbReference>
<dbReference type="PROSITE" id="PS01359">
    <property type="entry name" value="ZF_PHD_1"/>
    <property type="match status" value="1"/>
</dbReference>
<dbReference type="HOGENOM" id="CLU_195566_1_0_1"/>
<reference evidence="10 11" key="1">
    <citation type="journal article" date="2007" name="Science">
        <title>Sea anemone genome reveals ancestral eumetazoan gene repertoire and genomic organization.</title>
        <authorList>
            <person name="Putnam N.H."/>
            <person name="Srivastava M."/>
            <person name="Hellsten U."/>
            <person name="Dirks B."/>
            <person name="Chapman J."/>
            <person name="Salamov A."/>
            <person name="Terry A."/>
            <person name="Shapiro H."/>
            <person name="Lindquist E."/>
            <person name="Kapitonov V.V."/>
            <person name="Jurka J."/>
            <person name="Genikhovich G."/>
            <person name="Grigoriev I.V."/>
            <person name="Lucas S.M."/>
            <person name="Steele R.E."/>
            <person name="Finnerty J.R."/>
            <person name="Technau U."/>
            <person name="Martindale M.Q."/>
            <person name="Rokhsar D.S."/>
        </authorList>
    </citation>
    <scope>NUCLEOTIDE SEQUENCE [LARGE SCALE GENOMIC DNA]</scope>
    <source>
        <strain evidence="11">CH2 X CH6</strain>
    </source>
</reference>
<feature type="binding site" evidence="7">
    <location>
        <position position="22"/>
    </location>
    <ligand>
        <name>Zn(2+)</name>
        <dbReference type="ChEBI" id="CHEBI:29105"/>
        <label>2</label>
    </ligand>
</feature>
<dbReference type="SUPFAM" id="SSF57903">
    <property type="entry name" value="FYVE/PHD zinc finger"/>
    <property type="match status" value="1"/>
</dbReference>
<evidence type="ECO:0000256" key="3">
    <source>
        <dbReference type="ARBA" id="ARBA00022723"/>
    </source>
</evidence>
<comment type="similarity">
    <text evidence="2">Belongs to the ING family.</text>
</comment>
<dbReference type="EMBL" id="DS469649">
    <property type="protein sequence ID" value="EDO37314.1"/>
    <property type="molecule type" value="Genomic_DNA"/>
</dbReference>
<proteinExistence type="inferred from homology"/>
<comment type="subcellular location">
    <subcellularLocation>
        <location evidence="1">Nucleus</location>
    </subcellularLocation>
</comment>
<evidence type="ECO:0000313" key="11">
    <source>
        <dbReference type="Proteomes" id="UP000001593"/>
    </source>
</evidence>
<dbReference type="eggNOG" id="KOG1973">
    <property type="taxonomic scope" value="Eukaryota"/>
</dbReference>
<accession>A7SG37</accession>
<dbReference type="FunFam" id="3.30.40.10:FF:001125">
    <property type="entry name" value="Predicted protein"/>
    <property type="match status" value="1"/>
</dbReference>
<keyword evidence="3 7" id="KW-0479">Metal-binding</keyword>
<dbReference type="PhylomeDB" id="A7SG37"/>
<evidence type="ECO:0000256" key="1">
    <source>
        <dbReference type="ARBA" id="ARBA00004123"/>
    </source>
</evidence>
<dbReference type="PANTHER" id="PTHR10333">
    <property type="entry name" value="INHIBITOR OF GROWTH PROTEIN"/>
    <property type="match status" value="1"/>
</dbReference>
<keyword evidence="5 7" id="KW-0862">Zinc</keyword>
<dbReference type="SMART" id="SM00249">
    <property type="entry name" value="PHD"/>
    <property type="match status" value="1"/>
</dbReference>
<feature type="binding site" evidence="7">
    <location>
        <position position="44"/>
    </location>
    <ligand>
        <name>Zn(2+)</name>
        <dbReference type="ChEBI" id="CHEBI:29105"/>
        <label>2</label>
    </ligand>
</feature>
<dbReference type="InterPro" id="IPR059153">
    <property type="entry name" value="NSD_PHD-1st"/>
</dbReference>
<dbReference type="InterPro" id="IPR028651">
    <property type="entry name" value="ING_fam"/>
</dbReference>
<dbReference type="InterPro" id="IPR019787">
    <property type="entry name" value="Znf_PHD-finger"/>
</dbReference>
<dbReference type="InterPro" id="IPR001965">
    <property type="entry name" value="Znf_PHD"/>
</dbReference>
<feature type="binding site" evidence="7">
    <location>
        <position position="31"/>
    </location>
    <ligand>
        <name>Zn(2+)</name>
        <dbReference type="ChEBI" id="CHEBI:29105"/>
        <label>1</label>
    </ligand>
</feature>
<evidence type="ECO:0000256" key="4">
    <source>
        <dbReference type="ARBA" id="ARBA00022771"/>
    </source>
</evidence>
<dbReference type="InterPro" id="IPR013083">
    <property type="entry name" value="Znf_RING/FYVE/PHD"/>
</dbReference>
<sequence length="57" mass="6704">FCVCQQPECEGDEMIGCDNPSCKYKWFHFNCIRLKRAPKGSWYCKFCKKTTSKAETK</sequence>
<dbReference type="STRING" id="45351.A7SG37"/>
<feature type="binding site" evidence="7">
    <location>
        <position position="47"/>
    </location>
    <ligand>
        <name>Zn(2+)</name>
        <dbReference type="ChEBI" id="CHEBI:29105"/>
        <label>2</label>
    </ligand>
</feature>
<evidence type="ECO:0000256" key="8">
    <source>
        <dbReference type="PROSITE-ProRule" id="PRU00146"/>
    </source>
</evidence>